<gene>
    <name evidence="1" type="ORF">LCGC14_1028910</name>
</gene>
<evidence type="ECO:0008006" key="2">
    <source>
        <dbReference type="Google" id="ProtNLM"/>
    </source>
</evidence>
<reference evidence="1" key="1">
    <citation type="journal article" date="2015" name="Nature">
        <title>Complex archaea that bridge the gap between prokaryotes and eukaryotes.</title>
        <authorList>
            <person name="Spang A."/>
            <person name="Saw J.H."/>
            <person name="Jorgensen S.L."/>
            <person name="Zaremba-Niedzwiedzka K."/>
            <person name="Martijn J."/>
            <person name="Lind A.E."/>
            <person name="van Eijk R."/>
            <person name="Schleper C."/>
            <person name="Guy L."/>
            <person name="Ettema T.J."/>
        </authorList>
    </citation>
    <scope>NUCLEOTIDE SEQUENCE</scope>
</reference>
<organism evidence="1">
    <name type="scientific">marine sediment metagenome</name>
    <dbReference type="NCBI Taxonomy" id="412755"/>
    <lineage>
        <taxon>unclassified sequences</taxon>
        <taxon>metagenomes</taxon>
        <taxon>ecological metagenomes</taxon>
    </lineage>
</organism>
<dbReference type="AlphaFoldDB" id="A0A0F9NGX2"/>
<protein>
    <recommendedName>
        <fullName evidence="2">Peptidase S74 domain-containing protein</fullName>
    </recommendedName>
</protein>
<accession>A0A0F9NGX2</accession>
<evidence type="ECO:0000313" key="1">
    <source>
        <dbReference type="EMBL" id="KKN11187.1"/>
    </source>
</evidence>
<feature type="non-terminal residue" evidence="1">
    <location>
        <position position="1"/>
    </location>
</feature>
<dbReference type="EMBL" id="LAZR01004162">
    <property type="protein sequence ID" value="KKN11187.1"/>
    <property type="molecule type" value="Genomic_DNA"/>
</dbReference>
<sequence length="1029" mass="109602">KLTIIILGLLLASALVFAGGYEVPFSKGEADKLYCQFNSICTLTALTVDNLTIINGILNIVNVTLINYNVTGKINVEGNITADCITLSDGTKFCDSFSAGLLENSTGEVRLKTPQDVNYNKNNLNNASNITTERINATIITANTYFGNGSELTLARIGNSTFSTVQDLQNIYHSVGWVTGGNITSNNTHINVSEGTGLIRGVDNRTATIFYFDWSGTTDILIPVNTTRYVGIEYNAGSPQVVIKTTDTWDFQTDFPIGTVIQEDTGMHILLNPQAIGDHATFMIRRSYETGPFARDARTGGLIIGTKGQNITMTAGNIWDRLNVFPLTSKDTGGSDTMDRYYRNGGGGFRIEQGLTQWNNSKYDDGSGTLAVLGNNKYAVQWFYIEVDDELVSMYGTAQYNVLAAAEDEGVPISVPDRLSKHGRLIGRIIFQEGATEASSVESVFPIAFAGAVVTDHGDLAGLADDDHTQYLLADGTRALTGTWGVGGFSIIDVLEFNGTRLNISGGASIGGNVGIGTTSPDTAFHIKADVPGVVGSSFAGQIIIQNPADNNKSNVVITAYESDGNGNPDQQLWYLGSSSSSTEDIILLNRRNAKLHLGTSGSTRMTILGNGSVGIGTMNPTAKLHISTLTGGEDLLFLRDEINTADLTIDSPTGALMEIRAGVGDHLQLSSGATANQGIRIRNDGNVGIGTANPTSKLHVVGSANITETITGEQITSTDDITAQGTVFSDNLFSVDGFGTIALGIDGSITLEYFGSTIMDCSIFGGWCNFGGNAITTTSTGTFQGVTIKTGQIVTSGSSLVLRGQASGTPAINVGAGGGISLNAPLVSMGGNVTLKADNLPISFGVTLTDLQISSDGTHPVYFATGVHTFYNGTVGSPTLGTVRAGQYITGSYVPDTKSNIDFLSKLDNIDSWKNQDGTINYNSHYAGVKVAVKDGDNCEQVIDKYCQFRDGWEFCEDEIPEGDYNITYKEECGTKLVGGLDLGKMAGDSLGMINELKQELQAKDIIIQNICTEDNLKYNKYDWCNKI</sequence>
<comment type="caution">
    <text evidence="1">The sequence shown here is derived from an EMBL/GenBank/DDBJ whole genome shotgun (WGS) entry which is preliminary data.</text>
</comment>
<proteinExistence type="predicted"/>
<name>A0A0F9NGX2_9ZZZZ</name>